<comment type="caution">
    <text evidence="2">The sequence shown here is derived from an EMBL/GenBank/DDBJ whole genome shotgun (WGS) entry which is preliminary data.</text>
</comment>
<gene>
    <name evidence="2" type="ORF">FSARC_4305</name>
</gene>
<dbReference type="InterPro" id="IPR052895">
    <property type="entry name" value="HetReg/Transcr_Mod"/>
</dbReference>
<accession>A0A8H4XBR3</accession>
<dbReference type="PANTHER" id="PTHR24148:SF73">
    <property type="entry name" value="HET DOMAIN PROTEIN (AFU_ORTHOLOGUE AFUA_8G01020)"/>
    <property type="match status" value="1"/>
</dbReference>
<dbReference type="EMBL" id="JABEXW010000202">
    <property type="protein sequence ID" value="KAF4968359.1"/>
    <property type="molecule type" value="Genomic_DNA"/>
</dbReference>
<sequence length="922" mass="106360">MKIPRMDWHDPDCRRIDPVPFDDKLWTCQACGTIGPLDFSAEETAIESTQQQPDQNLTTIKPLSWPACVDYATISQNEDTAKALSWVKERHQKIDTGITYQVARVSDAYGRELQPVIYPQLIESSHIRLLKLLPAHYTMALEGSLLVVDVEKAPDYKALSYTWADANGDATLCRRIFIGQEKRALPVTLSCYRALRHLRQQYEPVLLWVDSICINQSDLGERSYQVAMMDAIFSKATMVHVYVGEDDHGSHTAGTEAITLLKSMAESSEPTEAEFKYRVQSILNPFFRRPFFSRLWVVQEVLLAQSITLHCGDQSTPISKDMIPKILQHGTDLPWWMVQIGFIGPQDKGNLGILLSATARCRMQDLRDRIFGLLGLIGSKEAGALRADYKLMVREVFIGTAAYLIQHQQRHDLIEVAESMTNNALRTRYGIPSWVPMWNHKETMYTAVDMTERLGDIQRSLHKVVAKNPSHYTPVKYNPNKSFFKVLPLSEVSFDTDTWSQSPEYPEMAVDAETGCLVTSGHEFDVPSFSNFEDLGEFIGPEADWRLSHYSRAKGCVSLFVSSPKLAFRDEGKHMFGLEEYLALIRIRGCRSHFIASRISRSSKSIRYKILYPCLAFISYPIFENHLYSQHPDFEWTCILEGFYPLRLKSTRFLYHWRYLVNLKLRDPRLIELCEPTCSSLEDEDNRAINFWSRYAVLTAVESPFGLGQDGVDRAMKAWRLKLDSDPRWKSNRESSLVDDLLSELSELLVFWNSNKFLMAQKLIDKLYTERVEQRLDYWKSTLVYPDHDSDNDDPGYRPGSQQEELSRTNTELKMWQDAWKFLFEVLNDILPATVQRRETMSLFPTTLDEINELAESWLGANKDEQEILQILRDRWLRSVRPLSLLLESAPYREDAEGVLERRQKLLQTFGMGREFEKIVIE</sequence>
<feature type="domain" description="Heterokaryon incompatibility" evidence="1">
    <location>
        <begin position="156"/>
        <end position="300"/>
    </location>
</feature>
<dbReference type="InterPro" id="IPR010730">
    <property type="entry name" value="HET"/>
</dbReference>
<keyword evidence="3" id="KW-1185">Reference proteome</keyword>
<dbReference type="OrthoDB" id="2157530at2759"/>
<dbReference type="Pfam" id="PF06985">
    <property type="entry name" value="HET"/>
    <property type="match status" value="1"/>
</dbReference>
<dbReference type="AlphaFoldDB" id="A0A8H4XBR3"/>
<organism evidence="2 3">
    <name type="scientific">Fusarium sarcochroum</name>
    <dbReference type="NCBI Taxonomy" id="1208366"/>
    <lineage>
        <taxon>Eukaryota</taxon>
        <taxon>Fungi</taxon>
        <taxon>Dikarya</taxon>
        <taxon>Ascomycota</taxon>
        <taxon>Pezizomycotina</taxon>
        <taxon>Sordariomycetes</taxon>
        <taxon>Hypocreomycetidae</taxon>
        <taxon>Hypocreales</taxon>
        <taxon>Nectriaceae</taxon>
        <taxon>Fusarium</taxon>
        <taxon>Fusarium lateritium species complex</taxon>
    </lineage>
</organism>
<protein>
    <recommendedName>
        <fullName evidence="1">Heterokaryon incompatibility domain-containing protein</fullName>
    </recommendedName>
</protein>
<evidence type="ECO:0000313" key="2">
    <source>
        <dbReference type="EMBL" id="KAF4968359.1"/>
    </source>
</evidence>
<proteinExistence type="predicted"/>
<dbReference type="PANTHER" id="PTHR24148">
    <property type="entry name" value="ANKYRIN REPEAT DOMAIN-CONTAINING PROTEIN 39 HOMOLOG-RELATED"/>
    <property type="match status" value="1"/>
</dbReference>
<name>A0A8H4XBR3_9HYPO</name>
<dbReference type="Proteomes" id="UP000622797">
    <property type="component" value="Unassembled WGS sequence"/>
</dbReference>
<reference evidence="2" key="2">
    <citation type="submission" date="2020-05" db="EMBL/GenBank/DDBJ databases">
        <authorList>
            <person name="Kim H.-S."/>
            <person name="Proctor R.H."/>
            <person name="Brown D.W."/>
        </authorList>
    </citation>
    <scope>NUCLEOTIDE SEQUENCE</scope>
    <source>
        <strain evidence="2">NRRL 20472</strain>
    </source>
</reference>
<evidence type="ECO:0000313" key="3">
    <source>
        <dbReference type="Proteomes" id="UP000622797"/>
    </source>
</evidence>
<reference evidence="2" key="1">
    <citation type="journal article" date="2020" name="BMC Genomics">
        <title>Correction to: Identification and distribution of gene clusters required for synthesis of sphingolipid metabolism inhibitors in diverse species of the filamentous fungus Fusarium.</title>
        <authorList>
            <person name="Kim H.S."/>
            <person name="Lohmar J.M."/>
            <person name="Busman M."/>
            <person name="Brown D.W."/>
            <person name="Naumann T.A."/>
            <person name="Divon H.H."/>
            <person name="Lysoe E."/>
            <person name="Uhlig S."/>
            <person name="Proctor R.H."/>
        </authorList>
    </citation>
    <scope>NUCLEOTIDE SEQUENCE</scope>
    <source>
        <strain evidence="2">NRRL 20472</strain>
    </source>
</reference>
<evidence type="ECO:0000259" key="1">
    <source>
        <dbReference type="Pfam" id="PF06985"/>
    </source>
</evidence>